<dbReference type="Proteomes" id="UP001054821">
    <property type="component" value="Chromosome 8"/>
</dbReference>
<dbReference type="AlphaFoldDB" id="A0AAD4UUB0"/>
<comment type="caution">
    <text evidence="1">The sequence shown here is derived from an EMBL/GenBank/DDBJ whole genome shotgun (WGS) entry which is preliminary data.</text>
</comment>
<evidence type="ECO:0000313" key="2">
    <source>
        <dbReference type="Proteomes" id="UP001054821"/>
    </source>
</evidence>
<name>A0AAD4UUB0_PRUDU</name>
<keyword evidence="2" id="KW-1185">Reference proteome</keyword>
<organism evidence="1 2">
    <name type="scientific">Prunus dulcis</name>
    <name type="common">Almond</name>
    <name type="synonym">Amygdalus dulcis</name>
    <dbReference type="NCBI Taxonomy" id="3755"/>
    <lineage>
        <taxon>Eukaryota</taxon>
        <taxon>Viridiplantae</taxon>
        <taxon>Streptophyta</taxon>
        <taxon>Embryophyta</taxon>
        <taxon>Tracheophyta</taxon>
        <taxon>Spermatophyta</taxon>
        <taxon>Magnoliopsida</taxon>
        <taxon>eudicotyledons</taxon>
        <taxon>Gunneridae</taxon>
        <taxon>Pentapetalae</taxon>
        <taxon>rosids</taxon>
        <taxon>fabids</taxon>
        <taxon>Rosales</taxon>
        <taxon>Rosaceae</taxon>
        <taxon>Amygdaloideae</taxon>
        <taxon>Amygdaleae</taxon>
        <taxon>Prunus</taxon>
    </lineage>
</organism>
<protein>
    <submittedName>
        <fullName evidence="1">Uncharacterized protein</fullName>
    </submittedName>
</protein>
<gene>
    <name evidence="1" type="ORF">L3X38_041204</name>
</gene>
<sequence length="90" mass="10500">MEVVMRNYGYQIEKKHCISSTDRWRNGARKPDYGTLVEESVINAENLTLFEPSLLVDDPDEDTCLPSVDDFKIEREDPLHEDCILEQKVR</sequence>
<reference evidence="1 2" key="1">
    <citation type="journal article" date="2022" name="G3 (Bethesda)">
        <title>Whole-genome sequence and methylome profiling of the almond [Prunus dulcis (Mill.) D.A. Webb] cultivar 'Nonpareil'.</title>
        <authorList>
            <person name="D'Amico-Willman K.M."/>
            <person name="Ouma W.Z."/>
            <person name="Meulia T."/>
            <person name="Sideli G.M."/>
            <person name="Gradziel T.M."/>
            <person name="Fresnedo-Ramirez J."/>
        </authorList>
    </citation>
    <scope>NUCLEOTIDE SEQUENCE [LARGE SCALE GENOMIC DNA]</scope>
    <source>
        <strain evidence="1">Clone GOH B32 T37-40</strain>
    </source>
</reference>
<accession>A0AAD4UUB0</accession>
<dbReference type="EMBL" id="JAJFAZ020000008">
    <property type="protein sequence ID" value="KAI5312031.1"/>
    <property type="molecule type" value="Genomic_DNA"/>
</dbReference>
<proteinExistence type="predicted"/>
<evidence type="ECO:0000313" key="1">
    <source>
        <dbReference type="EMBL" id="KAI5312031.1"/>
    </source>
</evidence>